<evidence type="ECO:0000256" key="4">
    <source>
        <dbReference type="ARBA" id="ARBA00022692"/>
    </source>
</evidence>
<evidence type="ECO:0000313" key="20">
    <source>
        <dbReference type="Proteomes" id="UP000501346"/>
    </source>
</evidence>
<feature type="domain" description="EF-hand" evidence="17">
    <location>
        <begin position="330"/>
        <end position="365"/>
    </location>
</feature>
<comment type="function">
    <text evidence="1 15">Mitochondrial GTPase involved in mitochondrial trafficking. Probably involved in control of anterograde transport of mitochondria and their subcellular distribution.</text>
</comment>
<dbReference type="PRINTS" id="PR00449">
    <property type="entry name" value="RASTRNSFRMNG"/>
</dbReference>
<dbReference type="PROSITE" id="PS51423">
    <property type="entry name" value="MIRO"/>
    <property type="match status" value="2"/>
</dbReference>
<evidence type="ECO:0000256" key="7">
    <source>
        <dbReference type="ARBA" id="ARBA00022741"/>
    </source>
</evidence>
<keyword evidence="11 16" id="KW-1133">Transmembrane helix</keyword>
<keyword evidence="8 15" id="KW-1000">Mitochondrion outer membrane</keyword>
<reference evidence="19 20" key="1">
    <citation type="journal article" date="2019" name="BMC Genomics">
        <title>Chromosome level assembly and comparative genome analysis confirm lager-brewing yeasts originated from a single hybridization.</title>
        <authorList>
            <person name="Salazar A.N."/>
            <person name="Gorter de Vries A.R."/>
            <person name="van den Broek M."/>
            <person name="Brouwers N."/>
            <person name="de la Torre Cortes P."/>
            <person name="Kuijpers N.G.A."/>
            <person name="Daran J.G."/>
            <person name="Abeel T."/>
        </authorList>
    </citation>
    <scope>NUCLEOTIDE SEQUENCE [LARGE SCALE GENOMIC DNA]</scope>
    <source>
        <strain evidence="19 20">CBS 1483</strain>
    </source>
</reference>
<evidence type="ECO:0000259" key="18">
    <source>
        <dbReference type="PROSITE" id="PS51423"/>
    </source>
</evidence>
<evidence type="ECO:0000256" key="10">
    <source>
        <dbReference type="ARBA" id="ARBA00022837"/>
    </source>
</evidence>
<dbReference type="FunFam" id="3.40.50.300:FF:000553">
    <property type="entry name" value="Mitochondrial Rho GTPase"/>
    <property type="match status" value="1"/>
</dbReference>
<organism evidence="19 20">
    <name type="scientific">Saccharomyces pastorianus</name>
    <name type="common">Lager yeast</name>
    <name type="synonym">Saccharomyces cerevisiae x Saccharomyces eubayanus</name>
    <dbReference type="NCBI Taxonomy" id="27292"/>
    <lineage>
        <taxon>Eukaryota</taxon>
        <taxon>Fungi</taxon>
        <taxon>Dikarya</taxon>
        <taxon>Ascomycota</taxon>
        <taxon>Saccharomycotina</taxon>
        <taxon>Saccharomycetes</taxon>
        <taxon>Saccharomycetales</taxon>
        <taxon>Saccharomycetaceae</taxon>
        <taxon>Saccharomyces</taxon>
    </lineage>
</organism>
<dbReference type="PROSITE" id="PS50222">
    <property type="entry name" value="EF_HAND_2"/>
    <property type="match status" value="1"/>
</dbReference>
<dbReference type="SUPFAM" id="SSF47473">
    <property type="entry name" value="EF-hand"/>
    <property type="match status" value="1"/>
</dbReference>
<dbReference type="Pfam" id="PF00071">
    <property type="entry name" value="Ras"/>
    <property type="match status" value="2"/>
</dbReference>
<dbReference type="Gene3D" id="1.10.238.10">
    <property type="entry name" value="EF-hand"/>
    <property type="match status" value="2"/>
</dbReference>
<dbReference type="InterPro" id="IPR021181">
    <property type="entry name" value="Miro"/>
</dbReference>
<keyword evidence="4 16" id="KW-0812">Transmembrane</keyword>
<dbReference type="CDD" id="cd01892">
    <property type="entry name" value="Miro2"/>
    <property type="match status" value="1"/>
</dbReference>
<evidence type="ECO:0000256" key="11">
    <source>
        <dbReference type="ARBA" id="ARBA00022989"/>
    </source>
</evidence>
<keyword evidence="13 15" id="KW-0342">GTP-binding</keyword>
<dbReference type="AlphaFoldDB" id="A0A6C1DLC9"/>
<accession>A0A6C1DLC9</accession>
<dbReference type="SUPFAM" id="SSF52540">
    <property type="entry name" value="P-loop containing nucleoside triphosphate hydrolases"/>
    <property type="match status" value="2"/>
</dbReference>
<keyword evidence="5" id="KW-0479">Metal-binding</keyword>
<keyword evidence="7 15" id="KW-0547">Nucleotide-binding</keyword>
<dbReference type="Proteomes" id="UP000501346">
    <property type="component" value="Chromosome ScI"/>
</dbReference>
<dbReference type="GO" id="GO:0032865">
    <property type="term" value="C:ERMES complex"/>
    <property type="evidence" value="ECO:0007669"/>
    <property type="project" value="UniProtKB-ARBA"/>
</dbReference>
<keyword evidence="10 15" id="KW-0106">Calcium</keyword>
<dbReference type="InterPro" id="IPR027417">
    <property type="entry name" value="P-loop_NTPase"/>
</dbReference>
<feature type="domain" description="Miro" evidence="18">
    <location>
        <begin position="446"/>
        <end position="611"/>
    </location>
</feature>
<evidence type="ECO:0000256" key="1">
    <source>
        <dbReference type="ARBA" id="ARBA00003481"/>
    </source>
</evidence>
<keyword evidence="20" id="KW-1185">Reference proteome</keyword>
<proteinExistence type="inferred from homology"/>
<dbReference type="InterPro" id="IPR001806">
    <property type="entry name" value="Small_GTPase"/>
</dbReference>
<dbReference type="InterPro" id="IPR003578">
    <property type="entry name" value="Small_GTPase_Rho"/>
</dbReference>
<dbReference type="PIRSF" id="PIRSF037488">
    <property type="entry name" value="Mt_Rho_GTPase"/>
    <property type="match status" value="1"/>
</dbReference>
<comment type="similarity">
    <text evidence="3 15">Belongs to the mitochondrial Rho GTPase family.</text>
</comment>
<keyword evidence="12 15" id="KW-0496">Mitochondrion</keyword>
<feature type="transmembrane region" description="Helical" evidence="16">
    <location>
        <begin position="634"/>
        <end position="655"/>
    </location>
</feature>
<dbReference type="InterPro" id="IPR002048">
    <property type="entry name" value="EF_hand_dom"/>
</dbReference>
<evidence type="ECO:0000256" key="12">
    <source>
        <dbReference type="ARBA" id="ARBA00023128"/>
    </source>
</evidence>
<dbReference type="FunFam" id="3.40.50.300:FF:000572">
    <property type="entry name" value="Mitochondrial Rho GTPase"/>
    <property type="match status" value="1"/>
</dbReference>
<keyword evidence="6" id="KW-0677">Repeat</keyword>
<dbReference type="Pfam" id="PF08355">
    <property type="entry name" value="EF_assoc_1"/>
    <property type="match status" value="1"/>
</dbReference>
<keyword evidence="14 15" id="KW-0472">Membrane</keyword>
<dbReference type="GO" id="GO:0005509">
    <property type="term" value="F:calcium ion binding"/>
    <property type="evidence" value="ECO:0007669"/>
    <property type="project" value="InterPro"/>
</dbReference>
<dbReference type="InterPro" id="IPR013567">
    <property type="entry name" value="EF_hand_assoc_2"/>
</dbReference>
<dbReference type="FunFam" id="1.10.238.10:FF:000127">
    <property type="entry name" value="Mitochondrial Rho GTPase"/>
    <property type="match status" value="1"/>
</dbReference>
<dbReference type="Gene3D" id="3.40.50.300">
    <property type="entry name" value="P-loop containing nucleotide triphosphate hydrolases"/>
    <property type="match status" value="2"/>
</dbReference>
<evidence type="ECO:0000256" key="14">
    <source>
        <dbReference type="ARBA" id="ARBA00023136"/>
    </source>
</evidence>
<dbReference type="PANTHER" id="PTHR24072">
    <property type="entry name" value="RHO FAMILY GTPASE"/>
    <property type="match status" value="1"/>
</dbReference>
<dbReference type="EMBL" id="CP048983">
    <property type="protein sequence ID" value="QID77831.1"/>
    <property type="molecule type" value="Genomic_DNA"/>
</dbReference>
<feature type="domain" description="Miro" evidence="18">
    <location>
        <begin position="3"/>
        <end position="185"/>
    </location>
</feature>
<dbReference type="GO" id="GO:0007005">
    <property type="term" value="P:mitochondrion organization"/>
    <property type="evidence" value="ECO:0007669"/>
    <property type="project" value="InterPro"/>
</dbReference>
<evidence type="ECO:0000256" key="9">
    <source>
        <dbReference type="ARBA" id="ARBA00022801"/>
    </source>
</evidence>
<evidence type="ECO:0000256" key="15">
    <source>
        <dbReference type="PIRNR" id="PIRNR037488"/>
    </source>
</evidence>
<evidence type="ECO:0000259" key="17">
    <source>
        <dbReference type="PROSITE" id="PS50222"/>
    </source>
</evidence>
<keyword evidence="9 15" id="KW-0378">Hydrolase</keyword>
<dbReference type="EC" id="3.6.5.-" evidence="15"/>
<evidence type="ECO:0000256" key="3">
    <source>
        <dbReference type="ARBA" id="ARBA00007981"/>
    </source>
</evidence>
<evidence type="ECO:0000256" key="8">
    <source>
        <dbReference type="ARBA" id="ARBA00022787"/>
    </source>
</evidence>
<name>A0A6C1DLC9_SACPS</name>
<dbReference type="OrthoDB" id="10020961at2759"/>
<dbReference type="GO" id="GO:0003924">
    <property type="term" value="F:GTPase activity"/>
    <property type="evidence" value="ECO:0007669"/>
    <property type="project" value="InterPro"/>
</dbReference>
<sequence>MTKETIRVVICGDEGVGKSSLIVSLTKAEFIPTIQDVLPPISIPRDFSSSPTYSPKNTVLIDTSDSDLIALDHELKSADVIWLVYCDHESYDHVSLFWLPHFRSLGLNIPVILCKNKCDSISNVNANAMVVSENSDDDIDTKVEDEEFIPILMEFKEIDTCIKTSAKTQFDLNQAFYLCQRAITHPISPLFDAMVGELKPLAVMALKRIFLLSDLNQDSYLDDNEILGLQKKCFNKSIDVNELNFIKDLLLDISKHDQEYINRKLYVPGKGITKDGFLVLNKIYAERGRHETTWAILRTFHYTDSLCINDKILHPKLVVPDTSSVELSPKGYRFLVDIFLKFDIDNDGGLNNQELHRLFKCTPGLPKLWTSTNFPFSTVVNNKGCITLQGWLAQWSMTTFLNYSTTTAYLVYFGFQEDARLALQVTKPRKMRRRSGKLYRSNINDRKVFNCFVIGKPCCGKSSLLEAFLGRSFSEEYSPTIKPRIAVNSLELKGGKQYYLILQELGEQEYAILENKDKLKECDVICLTYDSSDPESFSYLVSLLDKFTHLQDLPLVFVASKADLDKQQQRCQIQPDELADELFVNHPLHISSRWLSSLNELFIKITEAALDPGKNTPGLPEETAAKDVDYRQTALIFGSTVGFVALCSFTLMKLFKSSKFSK</sequence>
<dbReference type="SMART" id="SM00175">
    <property type="entry name" value="RAB"/>
    <property type="match status" value="1"/>
</dbReference>
<dbReference type="PROSITE" id="PS51419">
    <property type="entry name" value="RAB"/>
    <property type="match status" value="1"/>
</dbReference>
<evidence type="ECO:0000256" key="6">
    <source>
        <dbReference type="ARBA" id="ARBA00022737"/>
    </source>
</evidence>
<evidence type="ECO:0000256" key="2">
    <source>
        <dbReference type="ARBA" id="ARBA00004200"/>
    </source>
</evidence>
<protein>
    <recommendedName>
        <fullName evidence="15">Mitochondrial Rho GTPase</fullName>
        <ecNumber evidence="15">3.6.5.-</ecNumber>
    </recommendedName>
</protein>
<dbReference type="SMART" id="SM00173">
    <property type="entry name" value="RAS"/>
    <property type="match status" value="1"/>
</dbReference>
<comment type="subcellular location">
    <subcellularLocation>
        <location evidence="2 15">Mitochondrion outer membrane</location>
        <topology evidence="2 15">Single-pass type IV membrane protein</topology>
    </subcellularLocation>
</comment>
<evidence type="ECO:0000313" key="19">
    <source>
        <dbReference type="EMBL" id="QID77831.1"/>
    </source>
</evidence>
<gene>
    <name evidence="19" type="primary">GEM1_1</name>
    <name evidence="19" type="ORF">GRS66_000017</name>
</gene>
<evidence type="ECO:0000256" key="5">
    <source>
        <dbReference type="ARBA" id="ARBA00022723"/>
    </source>
</evidence>
<evidence type="ECO:0000256" key="13">
    <source>
        <dbReference type="ARBA" id="ARBA00023134"/>
    </source>
</evidence>
<dbReference type="InterPro" id="IPR020860">
    <property type="entry name" value="MIRO_dom"/>
</dbReference>
<dbReference type="InterPro" id="IPR011992">
    <property type="entry name" value="EF-hand-dom_pair"/>
</dbReference>
<evidence type="ECO:0000256" key="16">
    <source>
        <dbReference type="SAM" id="Phobius"/>
    </source>
</evidence>
<dbReference type="GO" id="GO:0005525">
    <property type="term" value="F:GTP binding"/>
    <property type="evidence" value="ECO:0007669"/>
    <property type="project" value="UniProtKB-KW"/>
</dbReference>
<dbReference type="SMART" id="SM00174">
    <property type="entry name" value="RHO"/>
    <property type="match status" value="1"/>
</dbReference>
<dbReference type="GO" id="GO:0007264">
    <property type="term" value="P:small GTPase-mediated signal transduction"/>
    <property type="evidence" value="ECO:0007669"/>
    <property type="project" value="InterPro"/>
</dbReference>
<dbReference type="InterPro" id="IPR013566">
    <property type="entry name" value="EF_hand_assoc_1"/>
</dbReference>
<dbReference type="Pfam" id="PF08356">
    <property type="entry name" value="EF_assoc_2"/>
    <property type="match status" value="1"/>
</dbReference>